<dbReference type="AlphaFoldDB" id="A0AA36HAC2"/>
<feature type="region of interest" description="Disordered" evidence="1">
    <location>
        <begin position="1"/>
        <end position="32"/>
    </location>
</feature>
<dbReference type="EMBL" id="CATQJL010000316">
    <property type="protein sequence ID" value="CAJ0606383.1"/>
    <property type="molecule type" value="Genomic_DNA"/>
</dbReference>
<evidence type="ECO:0000256" key="1">
    <source>
        <dbReference type="SAM" id="MobiDB-lite"/>
    </source>
</evidence>
<name>A0AA36HAC2_CYLNA</name>
<reference evidence="2" key="1">
    <citation type="submission" date="2023-07" db="EMBL/GenBank/DDBJ databases">
        <authorList>
            <consortium name="CYATHOMIX"/>
        </authorList>
    </citation>
    <scope>NUCLEOTIDE SEQUENCE</scope>
    <source>
        <strain evidence="2">N/A</strain>
    </source>
</reference>
<dbReference type="Proteomes" id="UP001176961">
    <property type="component" value="Unassembled WGS sequence"/>
</dbReference>
<keyword evidence="3" id="KW-1185">Reference proteome</keyword>
<proteinExistence type="predicted"/>
<sequence>MSRQSGITVERSRSDECSSAERSTHSTSDDLRSFCGSLTDVFSRSLAYFSPSSVPASRFAVHQDTPNLMSTSNPHGYGRSFFETATKVQPFPKSRVTFDSNNEVQELYTSGNVPSFDKQSQRGTINPWRKYGALKKLHEIGGIAPPGNTKLDRKNKEAFIRIKKGTRPPPPPRCAEVTLNKDKRNPGLLGRIHLPRNVPAEQLSQAIAWEIKAMVESSPDELEELEMVHGGILESNELQERPWPNLHEGRRV</sequence>
<evidence type="ECO:0000313" key="2">
    <source>
        <dbReference type="EMBL" id="CAJ0606383.1"/>
    </source>
</evidence>
<evidence type="ECO:0000313" key="3">
    <source>
        <dbReference type="Proteomes" id="UP001176961"/>
    </source>
</evidence>
<comment type="caution">
    <text evidence="2">The sequence shown here is derived from an EMBL/GenBank/DDBJ whole genome shotgun (WGS) entry which is preliminary data.</text>
</comment>
<gene>
    <name evidence="2" type="ORF">CYNAS_LOCUS18366</name>
</gene>
<accession>A0AA36HAC2</accession>
<feature type="compositionally biased region" description="Basic and acidic residues" evidence="1">
    <location>
        <begin position="22"/>
        <end position="32"/>
    </location>
</feature>
<protein>
    <submittedName>
        <fullName evidence="2">Uncharacterized protein</fullName>
    </submittedName>
</protein>
<organism evidence="2 3">
    <name type="scientific">Cylicocyclus nassatus</name>
    <name type="common">Nematode worm</name>
    <dbReference type="NCBI Taxonomy" id="53992"/>
    <lineage>
        <taxon>Eukaryota</taxon>
        <taxon>Metazoa</taxon>
        <taxon>Ecdysozoa</taxon>
        <taxon>Nematoda</taxon>
        <taxon>Chromadorea</taxon>
        <taxon>Rhabditida</taxon>
        <taxon>Rhabditina</taxon>
        <taxon>Rhabditomorpha</taxon>
        <taxon>Strongyloidea</taxon>
        <taxon>Strongylidae</taxon>
        <taxon>Cylicocyclus</taxon>
    </lineage>
</organism>